<dbReference type="Proteomes" id="UP000011058">
    <property type="component" value="Chromosome"/>
</dbReference>
<proteinExistence type="predicted"/>
<keyword evidence="2" id="KW-1185">Reference proteome</keyword>
<dbReference type="STRING" id="1166018.FAES_3245"/>
<reference evidence="1 2" key="1">
    <citation type="journal article" date="2012" name="J. Bacteriol.">
        <title>Genome Sequence of Fibrella aestuarina BUZ 2T, a Filamentous Marine Bacterium.</title>
        <authorList>
            <person name="Filippini M."/>
            <person name="Qi W."/>
            <person name="Blom J."/>
            <person name="Goesmann A."/>
            <person name="Smits T.H."/>
            <person name="Bagheri H.C."/>
        </authorList>
    </citation>
    <scope>NUCLEOTIDE SEQUENCE [LARGE SCALE GENOMIC DNA]</scope>
    <source>
        <strain evidence="2">BUZ 2T</strain>
    </source>
</reference>
<protein>
    <submittedName>
        <fullName evidence="1">Uncharacterized protein</fullName>
    </submittedName>
</protein>
<organism evidence="1 2">
    <name type="scientific">Fibrella aestuarina BUZ 2</name>
    <dbReference type="NCBI Taxonomy" id="1166018"/>
    <lineage>
        <taxon>Bacteria</taxon>
        <taxon>Pseudomonadati</taxon>
        <taxon>Bacteroidota</taxon>
        <taxon>Cytophagia</taxon>
        <taxon>Cytophagales</taxon>
        <taxon>Spirosomataceae</taxon>
        <taxon>Fibrella</taxon>
    </lineage>
</organism>
<evidence type="ECO:0000313" key="2">
    <source>
        <dbReference type="Proteomes" id="UP000011058"/>
    </source>
</evidence>
<dbReference type="KEGG" id="fae:FAES_3245"/>
<sequence length="111" mass="12903">MGLREAIRHLRAKPADAIWFWQGTVRYWLFQYAPFLLGRNLKASVETRKRQAWSCYTNGSCMCCGCPTPQLFWADKGCSAGSAQSPPRCRPRAACYPPRHSWLYRLVQWLF</sequence>
<evidence type="ECO:0000313" key="1">
    <source>
        <dbReference type="EMBL" id="CCH01254.1"/>
    </source>
</evidence>
<dbReference type="EMBL" id="HE796683">
    <property type="protein sequence ID" value="CCH01254.1"/>
    <property type="molecule type" value="Genomic_DNA"/>
</dbReference>
<name>I0KAV1_9BACT</name>
<dbReference type="AlphaFoldDB" id="I0KAV1"/>
<accession>I0KAV1</accession>
<gene>
    <name evidence="1" type="ORF">FAES_3245</name>
</gene>
<dbReference type="HOGENOM" id="CLU_2154602_0_0_10"/>